<evidence type="ECO:0000256" key="5">
    <source>
        <dbReference type="ARBA" id="ARBA00022833"/>
    </source>
</evidence>
<dbReference type="InterPro" id="IPR001279">
    <property type="entry name" value="Metallo-B-lactamas"/>
</dbReference>
<evidence type="ECO:0000256" key="4">
    <source>
        <dbReference type="ARBA" id="ARBA00022801"/>
    </source>
</evidence>
<dbReference type="EMBL" id="JBHSMG010000001">
    <property type="protein sequence ID" value="MFC5501314.1"/>
    <property type="molecule type" value="Genomic_DNA"/>
</dbReference>
<keyword evidence="5" id="KW-0862">Zinc</keyword>
<sequence length="293" mass="31093">MPAAITKVSMLSTGNVAIRPQHVRGNGTPMLWWLLTSRRWTAPRPIDVYVIEHRDGLVLFDTGQDRASVTDPHFFPRGIVGFFYRRLARFAIGAGDTLTAQLAALGYRASDVTTAVLSHLHQDHIGGIAELPNAEIVVSAIDWAEIDRPGALLEGVMADHVRVPGVRYRPVDIPPVTDAAMDAAIAPFTHALDLRGDGSLLLLPTPGHSPGSMSLLVRAEGLAPLLLVGDLTYDVSLLAGEHVPGVSEKKGLLASTRAVLGLRERHPDLVVLAAHDPAASGLLAAAVASASAR</sequence>
<proteinExistence type="inferred from homology"/>
<gene>
    <name evidence="7" type="ORF">ACFPJ4_03555</name>
</gene>
<evidence type="ECO:0000256" key="1">
    <source>
        <dbReference type="ARBA" id="ARBA00001947"/>
    </source>
</evidence>
<comment type="caution">
    <text evidence="7">The sequence shown here is derived from an EMBL/GenBank/DDBJ whole genome shotgun (WGS) entry which is preliminary data.</text>
</comment>
<keyword evidence="8" id="KW-1185">Reference proteome</keyword>
<dbReference type="RefSeq" id="WP_386738912.1">
    <property type="nucleotide sequence ID" value="NZ_JBHSMG010000001.1"/>
</dbReference>
<dbReference type="SMART" id="SM00849">
    <property type="entry name" value="Lactamase_B"/>
    <property type="match status" value="1"/>
</dbReference>
<comment type="similarity">
    <text evidence="2">Belongs to the metallo-beta-lactamase superfamily.</text>
</comment>
<evidence type="ECO:0000313" key="7">
    <source>
        <dbReference type="EMBL" id="MFC5501314.1"/>
    </source>
</evidence>
<dbReference type="SUPFAM" id="SSF56281">
    <property type="entry name" value="Metallo-hydrolase/oxidoreductase"/>
    <property type="match status" value="1"/>
</dbReference>
<keyword evidence="4" id="KW-0378">Hydrolase</keyword>
<comment type="cofactor">
    <cofactor evidence="1">
        <name>Zn(2+)</name>
        <dbReference type="ChEBI" id="CHEBI:29105"/>
    </cofactor>
</comment>
<dbReference type="CDD" id="cd07729">
    <property type="entry name" value="AHL_lactonase_MBL-fold"/>
    <property type="match status" value="1"/>
</dbReference>
<keyword evidence="3" id="KW-0479">Metal-binding</keyword>
<dbReference type="PANTHER" id="PTHR42978:SF7">
    <property type="entry name" value="METALLO-HYDROLASE RV2300C-RELATED"/>
    <property type="match status" value="1"/>
</dbReference>
<accession>A0ABW0NLV1</accession>
<organism evidence="7 8">
    <name type="scientific">Lysinimonas soli</name>
    <dbReference type="NCBI Taxonomy" id="1074233"/>
    <lineage>
        <taxon>Bacteria</taxon>
        <taxon>Bacillati</taxon>
        <taxon>Actinomycetota</taxon>
        <taxon>Actinomycetes</taxon>
        <taxon>Micrococcales</taxon>
        <taxon>Microbacteriaceae</taxon>
        <taxon>Lysinimonas</taxon>
    </lineage>
</organism>
<evidence type="ECO:0000256" key="3">
    <source>
        <dbReference type="ARBA" id="ARBA00022723"/>
    </source>
</evidence>
<evidence type="ECO:0000256" key="2">
    <source>
        <dbReference type="ARBA" id="ARBA00007749"/>
    </source>
</evidence>
<evidence type="ECO:0000259" key="6">
    <source>
        <dbReference type="SMART" id="SM00849"/>
    </source>
</evidence>
<protein>
    <submittedName>
        <fullName evidence="7">N-acyl homoserine lactonase family protein</fullName>
    </submittedName>
</protein>
<dbReference type="Gene3D" id="3.60.15.10">
    <property type="entry name" value="Ribonuclease Z/Hydroxyacylglutathione hydrolase-like"/>
    <property type="match status" value="1"/>
</dbReference>
<evidence type="ECO:0000313" key="8">
    <source>
        <dbReference type="Proteomes" id="UP001596039"/>
    </source>
</evidence>
<dbReference type="InterPro" id="IPR051013">
    <property type="entry name" value="MBL_superfamily_lactonases"/>
</dbReference>
<dbReference type="InterPro" id="IPR036866">
    <property type="entry name" value="RibonucZ/Hydroxyglut_hydro"/>
</dbReference>
<dbReference type="PANTHER" id="PTHR42978">
    <property type="entry name" value="QUORUM-QUENCHING LACTONASE YTNP-RELATED-RELATED"/>
    <property type="match status" value="1"/>
</dbReference>
<dbReference type="Proteomes" id="UP001596039">
    <property type="component" value="Unassembled WGS sequence"/>
</dbReference>
<name>A0ABW0NLV1_9MICO</name>
<reference evidence="8" key="1">
    <citation type="journal article" date="2019" name="Int. J. Syst. Evol. Microbiol.">
        <title>The Global Catalogue of Microorganisms (GCM) 10K type strain sequencing project: providing services to taxonomists for standard genome sequencing and annotation.</title>
        <authorList>
            <consortium name="The Broad Institute Genomics Platform"/>
            <consortium name="The Broad Institute Genome Sequencing Center for Infectious Disease"/>
            <person name="Wu L."/>
            <person name="Ma J."/>
        </authorList>
    </citation>
    <scope>NUCLEOTIDE SEQUENCE [LARGE SCALE GENOMIC DNA]</scope>
    <source>
        <strain evidence="8">CGMCC 4.6997</strain>
    </source>
</reference>
<feature type="domain" description="Metallo-beta-lactamase" evidence="6">
    <location>
        <begin position="45"/>
        <end position="275"/>
    </location>
</feature>
<dbReference type="Pfam" id="PF00753">
    <property type="entry name" value="Lactamase_B"/>
    <property type="match status" value="1"/>
</dbReference>